<dbReference type="Pfam" id="PF18758">
    <property type="entry name" value="KDZ"/>
    <property type="match status" value="1"/>
</dbReference>
<evidence type="ECO:0008006" key="4">
    <source>
        <dbReference type="Google" id="ProtNLM"/>
    </source>
</evidence>
<comment type="caution">
    <text evidence="2">The sequence shown here is derived from an EMBL/GenBank/DDBJ whole genome shotgun (WGS) entry which is preliminary data.</text>
</comment>
<dbReference type="OMA" id="ETSCEAN"/>
<organism evidence="2 3">
    <name type="scientific">Coniophora puteana (strain RWD-64-598)</name>
    <name type="common">Brown rot fungus</name>
    <dbReference type="NCBI Taxonomy" id="741705"/>
    <lineage>
        <taxon>Eukaryota</taxon>
        <taxon>Fungi</taxon>
        <taxon>Dikarya</taxon>
        <taxon>Basidiomycota</taxon>
        <taxon>Agaricomycotina</taxon>
        <taxon>Agaricomycetes</taxon>
        <taxon>Agaricomycetidae</taxon>
        <taxon>Boletales</taxon>
        <taxon>Coniophorineae</taxon>
        <taxon>Coniophoraceae</taxon>
        <taxon>Coniophora</taxon>
    </lineage>
</organism>
<dbReference type="InterPro" id="IPR040521">
    <property type="entry name" value="KDZ"/>
</dbReference>
<feature type="compositionally biased region" description="Basic and acidic residues" evidence="1">
    <location>
        <begin position="355"/>
        <end position="369"/>
    </location>
</feature>
<sequence length="934" mass="106251">MKRGVKSIRLEGGLDDLRASLSGPIRPATMSGIVKSVGAIRQEAENAREARQKALHGTLFIAYKNTNKRAPPDEGFEAEGSLSFGDEDAYIADISDVDEDGYIHGAGEIDEGIQATLEGSFMSIDARRAHKRPRTRYERHEHADREWNRQHDALVQQYLHWISGSRDQPSLDEDASMHAFAIRVLSINMVQRKDELANVVLLRYGLLGNAPEAPATAIDLHTLEVYHRLHRRHSRLGIQPFVQMLCDLNNINYSSFLRDSFSSTFDVYLHLLRTVHHRLQSEMGRDIPNWRSLHSCPCCHYKLNGEVPLYPAVQFASDGNNSARRMESAGSADRRVFNSDYFILREDVDTYKDEVRSSARGPRIDHDYDPNDDVATNRPGRCTSDFRASRPDGSKRALDIYENTGMFASACRHGIMQKVCEMVRSGELAKYGLATVAYLLDVHGNDVGLGQDTGCAFSKTVASSRLLGDKARAQNLMICVNAFHGYAHNRLCQLNFHPLYIPGSGLSDLEQMERVFSSSNNTSRLIRYASAFHYMQTLDLFFQQWDDDRYSELSAFLYRKYKQALKLIADNAPQVQALCQRLSITTAEIDTWPDLERSFLANLKEVPDERKVAAEYIRALEARDKADVEWQKASSQPYRHTSNADHETRTSETLAIKNAQRIASEEYLVRHRNVVNLESRLGIAQSWSKSSEEYCTAATYLQHQDFYRASDRLQLLVVQRLQELSKAWAGDTGYKLQGSIGKAIERRSAAVRTALNTYNRLAAKMDPPAAQIRWQDLVQYTYLSELEILKHSYFQADIREQAWAKPINRDVATKYFKTKRAHEEITRLNVEARCLRTWAAKENADIERHTNRLKESNPALAAALSQLYAARVRANKVHLARLDELERLPGYSGAMASDEHVDDSRKDTYLDIDLDDDNVRESMHHLSTFVENLD</sequence>
<dbReference type="GeneID" id="19203392"/>
<feature type="region of interest" description="Disordered" evidence="1">
    <location>
        <begin position="355"/>
        <end position="390"/>
    </location>
</feature>
<name>A0A5M3ML58_CONPW</name>
<reference evidence="3" key="1">
    <citation type="journal article" date="2012" name="Science">
        <title>The Paleozoic origin of enzymatic lignin decomposition reconstructed from 31 fungal genomes.</title>
        <authorList>
            <person name="Floudas D."/>
            <person name="Binder M."/>
            <person name="Riley R."/>
            <person name="Barry K."/>
            <person name="Blanchette R.A."/>
            <person name="Henrissat B."/>
            <person name="Martinez A.T."/>
            <person name="Otillar R."/>
            <person name="Spatafora J.W."/>
            <person name="Yadav J.S."/>
            <person name="Aerts A."/>
            <person name="Benoit I."/>
            <person name="Boyd A."/>
            <person name="Carlson A."/>
            <person name="Copeland A."/>
            <person name="Coutinho P.M."/>
            <person name="de Vries R.P."/>
            <person name="Ferreira P."/>
            <person name="Findley K."/>
            <person name="Foster B."/>
            <person name="Gaskell J."/>
            <person name="Glotzer D."/>
            <person name="Gorecki P."/>
            <person name="Heitman J."/>
            <person name="Hesse C."/>
            <person name="Hori C."/>
            <person name="Igarashi K."/>
            <person name="Jurgens J.A."/>
            <person name="Kallen N."/>
            <person name="Kersten P."/>
            <person name="Kohler A."/>
            <person name="Kuees U."/>
            <person name="Kumar T.K.A."/>
            <person name="Kuo A."/>
            <person name="LaButti K."/>
            <person name="Larrondo L.F."/>
            <person name="Lindquist E."/>
            <person name="Ling A."/>
            <person name="Lombard V."/>
            <person name="Lucas S."/>
            <person name="Lundell T."/>
            <person name="Martin R."/>
            <person name="McLaughlin D.J."/>
            <person name="Morgenstern I."/>
            <person name="Morin E."/>
            <person name="Murat C."/>
            <person name="Nagy L.G."/>
            <person name="Nolan M."/>
            <person name="Ohm R.A."/>
            <person name="Patyshakuliyeva A."/>
            <person name="Rokas A."/>
            <person name="Ruiz-Duenas F.J."/>
            <person name="Sabat G."/>
            <person name="Salamov A."/>
            <person name="Samejima M."/>
            <person name="Schmutz J."/>
            <person name="Slot J.C."/>
            <person name="St John F."/>
            <person name="Stenlid J."/>
            <person name="Sun H."/>
            <person name="Sun S."/>
            <person name="Syed K."/>
            <person name="Tsang A."/>
            <person name="Wiebenga A."/>
            <person name="Young D."/>
            <person name="Pisabarro A."/>
            <person name="Eastwood D.C."/>
            <person name="Martin F."/>
            <person name="Cullen D."/>
            <person name="Grigoriev I.V."/>
            <person name="Hibbett D.S."/>
        </authorList>
    </citation>
    <scope>NUCLEOTIDE SEQUENCE [LARGE SCALE GENOMIC DNA]</scope>
    <source>
        <strain evidence="3">RWD-64-598 SS2</strain>
    </source>
</reference>
<evidence type="ECO:0000313" key="3">
    <source>
        <dbReference type="Proteomes" id="UP000053558"/>
    </source>
</evidence>
<dbReference type="Proteomes" id="UP000053558">
    <property type="component" value="Unassembled WGS sequence"/>
</dbReference>
<accession>A0A5M3ML58</accession>
<dbReference type="EMBL" id="JH711580">
    <property type="protein sequence ID" value="EIW79823.1"/>
    <property type="molecule type" value="Genomic_DNA"/>
</dbReference>
<dbReference type="PANTHER" id="PTHR33096:SF1">
    <property type="entry name" value="CXC1-LIKE CYSTEINE CLUSTER ASSOCIATED WITH KDZ TRANSPOSASES DOMAIN-CONTAINING PROTEIN"/>
    <property type="match status" value="1"/>
</dbReference>
<dbReference type="AlphaFoldDB" id="A0A5M3ML58"/>
<evidence type="ECO:0000313" key="2">
    <source>
        <dbReference type="EMBL" id="EIW79823.1"/>
    </source>
</evidence>
<keyword evidence="3" id="KW-1185">Reference proteome</keyword>
<gene>
    <name evidence="2" type="ORF">CONPUDRAFT_155220</name>
</gene>
<dbReference type="RefSeq" id="XP_007770161.1">
    <property type="nucleotide sequence ID" value="XM_007771971.1"/>
</dbReference>
<dbReference type="PANTHER" id="PTHR33096">
    <property type="entry name" value="CXC2 DOMAIN-CONTAINING PROTEIN"/>
    <property type="match status" value="1"/>
</dbReference>
<protein>
    <recommendedName>
        <fullName evidence="4">CxC1-like cysteine cluster associated with KDZ transposases domain-containing protein</fullName>
    </recommendedName>
</protein>
<proteinExistence type="predicted"/>
<dbReference type="OrthoDB" id="2505969at2759"/>
<evidence type="ECO:0000256" key="1">
    <source>
        <dbReference type="SAM" id="MobiDB-lite"/>
    </source>
</evidence>
<dbReference type="KEGG" id="cput:CONPUDRAFT_155220"/>